<dbReference type="Proteomes" id="UP000092461">
    <property type="component" value="Unassembled WGS sequence"/>
</dbReference>
<dbReference type="GO" id="GO:0004337">
    <property type="term" value="F:(2E,6E)-farnesyl diphosphate synthase activity"/>
    <property type="evidence" value="ECO:0007669"/>
    <property type="project" value="TreeGrafter"/>
</dbReference>
<dbReference type="VEuPathDB" id="VectorBase:LLONM1_001674"/>
<dbReference type="GO" id="GO:0045337">
    <property type="term" value="P:farnesyl diphosphate biosynthetic process"/>
    <property type="evidence" value="ECO:0007669"/>
    <property type="project" value="TreeGrafter"/>
</dbReference>
<evidence type="ECO:0000256" key="1">
    <source>
        <dbReference type="ARBA" id="ARBA00001946"/>
    </source>
</evidence>
<evidence type="ECO:0000256" key="7">
    <source>
        <dbReference type="SAM" id="Phobius"/>
    </source>
</evidence>
<keyword evidence="3" id="KW-0479">Metal-binding</keyword>
<dbReference type="InterPro" id="IPR000092">
    <property type="entry name" value="Polyprenyl_synt"/>
</dbReference>
<dbReference type="GO" id="GO:0004161">
    <property type="term" value="F:dimethylallyltranstransferase activity"/>
    <property type="evidence" value="ECO:0007669"/>
    <property type="project" value="TreeGrafter"/>
</dbReference>
<keyword evidence="4" id="KW-0460">Magnesium</keyword>
<dbReference type="GO" id="GO:0046872">
    <property type="term" value="F:metal ion binding"/>
    <property type="evidence" value="ECO:0007669"/>
    <property type="project" value="UniProtKB-KW"/>
</dbReference>
<evidence type="ECO:0000256" key="5">
    <source>
        <dbReference type="ARBA" id="ARBA00033740"/>
    </source>
</evidence>
<dbReference type="InterPro" id="IPR039702">
    <property type="entry name" value="FPS1-like"/>
</dbReference>
<sequence>MAPKAALTEANRALSIFLGWCLEVFHGLYIILDDIIDESSTRRGKPCWYTLDDIRMTAINDSLLLQANIYDVLKRKFSSMQCYGDLKEVFDKSLLITSVGVHMDLSTMHQDVLTFTMKQFRQMAKKKTAEYSIYTPIELGLVLIDATNLQSLQIAKNILYEIGIFLQIQDDFLDCYGDPAITGKVGTDIQDKKCTWLVATFLERANTAQKKTLKEFYGKKHEQSVQTVKQLYEDVGLPEIYKTYEDTAYKKIKEDIQQAKGIPQRLCHNLMDKFYKRNVYGGGKKNRCQIVVDAFEELAPQAALTEANRALSAFLGWCLEVFHGMYIIMDDIMDASTTRRRKPCWYKLDDVQMTAINDGLLLQGIVYEVLKKKFGSMQNYGSLTEVFHRNLLFSTIGENMDLATMHQDVLTFTMEQVRHIAAYKTAHHSFYTPTELAFNLTGNTNLQILEQAKNILYEIGIFFQVQDDFLDCYGDPAVTGKEGTDIQDKKCTWLVATFLERANAAQKKTLKESYGKKDEKSVQIVKQLYTDVGLPEIYKTYEEATYKRIKEDIQQAKGIPQRLCQNLMDKLYKRKF</sequence>
<dbReference type="AlphaFoldDB" id="A0A1B0C9F5"/>
<dbReference type="VEuPathDB" id="VectorBase:LLONM1_011189"/>
<dbReference type="Gene3D" id="1.10.600.10">
    <property type="entry name" value="Farnesyl Diphosphate Synthase"/>
    <property type="match status" value="2"/>
</dbReference>
<proteinExistence type="predicted"/>
<evidence type="ECO:0000313" key="9">
    <source>
        <dbReference type="EnsemblMetazoa" id="LLOJ000577-PA"/>
    </source>
</evidence>
<dbReference type="PANTHER" id="PTHR11525">
    <property type="entry name" value="FARNESYL-PYROPHOSPHATE SYNTHETASE"/>
    <property type="match status" value="1"/>
</dbReference>
<dbReference type="PROSITE" id="PS00723">
    <property type="entry name" value="POLYPRENYL_SYNTHASE_1"/>
    <property type="match status" value="1"/>
</dbReference>
<dbReference type="GO" id="GO:0005737">
    <property type="term" value="C:cytoplasm"/>
    <property type="evidence" value="ECO:0007669"/>
    <property type="project" value="TreeGrafter"/>
</dbReference>
<comment type="pathway">
    <text evidence="5">Pheromone biosynthesis.</text>
</comment>
<organism evidence="9 10">
    <name type="scientific">Lutzomyia longipalpis</name>
    <name type="common">Sand fly</name>
    <dbReference type="NCBI Taxonomy" id="7200"/>
    <lineage>
        <taxon>Eukaryota</taxon>
        <taxon>Metazoa</taxon>
        <taxon>Ecdysozoa</taxon>
        <taxon>Arthropoda</taxon>
        <taxon>Hexapoda</taxon>
        <taxon>Insecta</taxon>
        <taxon>Pterygota</taxon>
        <taxon>Neoptera</taxon>
        <taxon>Endopterygota</taxon>
        <taxon>Diptera</taxon>
        <taxon>Nematocera</taxon>
        <taxon>Psychodoidea</taxon>
        <taxon>Psychodidae</taxon>
        <taxon>Lutzomyia</taxon>
        <taxon>Lutzomyia</taxon>
    </lineage>
</organism>
<dbReference type="InterPro" id="IPR033749">
    <property type="entry name" value="Polyprenyl_synt_CS"/>
</dbReference>
<dbReference type="Pfam" id="PF00348">
    <property type="entry name" value="polyprenyl_synt"/>
    <property type="match status" value="2"/>
</dbReference>
<dbReference type="EMBL" id="GITU01006820">
    <property type="protein sequence ID" value="MBC1175523.1"/>
    <property type="molecule type" value="Transcribed_RNA"/>
</dbReference>
<keyword evidence="2" id="KW-0808">Transferase</keyword>
<feature type="transmembrane region" description="Helical" evidence="7">
    <location>
        <begin position="12"/>
        <end position="32"/>
    </location>
</feature>
<accession>A0A1B0C9F5</accession>
<reference evidence="8" key="2">
    <citation type="journal article" date="2020" name="BMC">
        <title>Leishmania infection induces a limited differential gene expression in the sand fly midgut.</title>
        <authorList>
            <person name="Coutinho-Abreu I.V."/>
            <person name="Serafim T.D."/>
            <person name="Meneses C."/>
            <person name="Kamhawi S."/>
            <person name="Oliveira F."/>
            <person name="Valenzuela J.G."/>
        </authorList>
    </citation>
    <scope>NUCLEOTIDE SEQUENCE</scope>
    <source>
        <strain evidence="8">Jacobina</strain>
        <tissue evidence="8">Midgut</tissue>
    </source>
</reference>
<evidence type="ECO:0000256" key="4">
    <source>
        <dbReference type="ARBA" id="ARBA00022842"/>
    </source>
</evidence>
<evidence type="ECO:0000313" key="10">
    <source>
        <dbReference type="Proteomes" id="UP000092461"/>
    </source>
</evidence>
<dbReference type="PANTHER" id="PTHR11525:SF0">
    <property type="entry name" value="FARNESYL PYROPHOSPHATE SYNTHASE"/>
    <property type="match status" value="1"/>
</dbReference>
<evidence type="ECO:0000256" key="6">
    <source>
        <dbReference type="ARBA" id="ARBA00034546"/>
    </source>
</evidence>
<dbReference type="InterPro" id="IPR008949">
    <property type="entry name" value="Isoprenoid_synthase_dom_sf"/>
</dbReference>
<keyword evidence="7" id="KW-0472">Membrane</keyword>
<evidence type="ECO:0000256" key="2">
    <source>
        <dbReference type="ARBA" id="ARBA00022679"/>
    </source>
</evidence>
<dbReference type="SFLD" id="SFLDS00005">
    <property type="entry name" value="Isoprenoid_Synthase_Type_I"/>
    <property type="match status" value="2"/>
</dbReference>
<reference evidence="9" key="3">
    <citation type="submission" date="2020-05" db="UniProtKB">
        <authorList>
            <consortium name="EnsemblMetazoa"/>
        </authorList>
    </citation>
    <scope>IDENTIFICATION</scope>
    <source>
        <strain evidence="9">Jacobina</strain>
    </source>
</reference>
<dbReference type="GO" id="GO:0042811">
    <property type="term" value="P:pheromone biosynthetic process"/>
    <property type="evidence" value="ECO:0007669"/>
    <property type="project" value="UniProtKB-ARBA"/>
</dbReference>
<evidence type="ECO:0000256" key="3">
    <source>
        <dbReference type="ARBA" id="ARBA00022723"/>
    </source>
</evidence>
<reference evidence="10" key="1">
    <citation type="submission" date="2012-05" db="EMBL/GenBank/DDBJ databases">
        <title>Whole Genome Assembly of Lutzomyia longipalpis.</title>
        <authorList>
            <person name="Richards S."/>
            <person name="Qu C."/>
            <person name="Dillon R."/>
            <person name="Worley K."/>
            <person name="Scherer S."/>
            <person name="Batterton M."/>
            <person name="Taylor A."/>
            <person name="Hawes A."/>
            <person name="Hernandez B."/>
            <person name="Kovar C."/>
            <person name="Mandapat C."/>
            <person name="Pham C."/>
            <person name="Qu C."/>
            <person name="Jing C."/>
            <person name="Bess C."/>
            <person name="Bandaranaike D."/>
            <person name="Ngo D."/>
            <person name="Ongeri F."/>
            <person name="Arias F."/>
            <person name="Lara F."/>
            <person name="Weissenberger G."/>
            <person name="Kamau G."/>
            <person name="Han H."/>
            <person name="Shen H."/>
            <person name="Dinh H."/>
            <person name="Khalil I."/>
            <person name="Jones J."/>
            <person name="Shafer J."/>
            <person name="Jayaseelan J."/>
            <person name="Quiroz J."/>
            <person name="Blankenburg K."/>
            <person name="Nguyen L."/>
            <person name="Jackson L."/>
            <person name="Francisco L."/>
            <person name="Tang L.-Y."/>
            <person name="Pu L.-L."/>
            <person name="Perales L."/>
            <person name="Lorensuhewa L."/>
            <person name="Munidasa M."/>
            <person name="Coyle M."/>
            <person name="Taylor M."/>
            <person name="Puazo M."/>
            <person name="Firestine M."/>
            <person name="Scheel M."/>
            <person name="Javaid M."/>
            <person name="Wang M."/>
            <person name="Li M."/>
            <person name="Tabassum N."/>
            <person name="Saada N."/>
            <person name="Osuji N."/>
            <person name="Aqrawi P."/>
            <person name="Fu Q."/>
            <person name="Thornton R."/>
            <person name="Raj R."/>
            <person name="Goodspeed R."/>
            <person name="Mata R."/>
            <person name="Najjar R."/>
            <person name="Gubbala S."/>
            <person name="Lee S."/>
            <person name="Denson S."/>
            <person name="Patil S."/>
            <person name="Macmil S."/>
            <person name="Qi S."/>
            <person name="Matskevitch T."/>
            <person name="Palculict T."/>
            <person name="Mathew T."/>
            <person name="Vee V."/>
            <person name="Velamala V."/>
            <person name="Korchina V."/>
            <person name="Cai W."/>
            <person name="Liu W."/>
            <person name="Dai W."/>
            <person name="Zou X."/>
            <person name="Zhu Y."/>
            <person name="Zhang Y."/>
            <person name="Wu Y.-Q."/>
            <person name="Xin Y."/>
            <person name="Nazarath L."/>
            <person name="Kovar C."/>
            <person name="Han Y."/>
            <person name="Muzny D."/>
            <person name="Gibbs R."/>
        </authorList>
    </citation>
    <scope>NUCLEOTIDE SEQUENCE [LARGE SCALE GENOMIC DNA]</scope>
    <source>
        <strain evidence="10">Jacobina</strain>
    </source>
</reference>
<name>A0A1B0C9F5_LUTLO</name>
<keyword evidence="10" id="KW-1185">Reference proteome</keyword>
<evidence type="ECO:0000313" key="8">
    <source>
        <dbReference type="EMBL" id="MBC1175523.1"/>
    </source>
</evidence>
<dbReference type="PROSITE" id="PS00444">
    <property type="entry name" value="POLYPRENYL_SYNTHASE_2"/>
    <property type="match status" value="2"/>
</dbReference>
<keyword evidence="7" id="KW-0812">Transmembrane</keyword>
<dbReference type="EMBL" id="AJWK01002279">
    <property type="status" value="NOT_ANNOTATED_CDS"/>
    <property type="molecule type" value="Genomic_DNA"/>
</dbReference>
<comment type="cofactor">
    <cofactor evidence="1">
        <name>Mg(2+)</name>
        <dbReference type="ChEBI" id="CHEBI:18420"/>
    </cofactor>
</comment>
<dbReference type="EnsemblMetazoa" id="LLOJ000577-RA">
    <property type="protein sequence ID" value="LLOJ000577-PA"/>
    <property type="gene ID" value="LLOJ000577"/>
</dbReference>
<dbReference type="SUPFAM" id="SSF48576">
    <property type="entry name" value="Terpenoid synthases"/>
    <property type="match status" value="2"/>
</dbReference>
<protein>
    <recommendedName>
        <fullName evidence="6">Farnesyl pyrophosphate synthase</fullName>
    </recommendedName>
</protein>
<dbReference type="VEuPathDB" id="VectorBase:LLOJ000577"/>
<keyword evidence="7" id="KW-1133">Transmembrane helix</keyword>